<evidence type="ECO:0000313" key="15">
    <source>
        <dbReference type="Proteomes" id="UP000527355"/>
    </source>
</evidence>
<dbReference type="InterPro" id="IPR001483">
    <property type="entry name" value="Urotensin_II"/>
</dbReference>
<dbReference type="GO" id="GO:0097746">
    <property type="term" value="P:blood vessel diameter maintenance"/>
    <property type="evidence" value="ECO:0007669"/>
    <property type="project" value="InterPro"/>
</dbReference>
<evidence type="ECO:0000256" key="10">
    <source>
        <dbReference type="ARBA" id="ARBA00043243"/>
    </source>
</evidence>
<dbReference type="PANTHER" id="PTHR14447:SF0">
    <property type="entry name" value="UROTENSIN-2"/>
    <property type="match status" value="1"/>
</dbReference>
<comment type="caution">
    <text evidence="14">The sequence shown here is derived from an EMBL/GenBank/DDBJ whole genome shotgun (WGS) entry which is preliminary data.</text>
</comment>
<evidence type="ECO:0000256" key="8">
    <source>
        <dbReference type="ARBA" id="ARBA00037509"/>
    </source>
</evidence>
<dbReference type="VEuPathDB" id="HostDB:GeneID_118676123"/>
<feature type="chain" id="PRO_5029863353" description="Urotensin-2" evidence="13">
    <location>
        <begin position="20"/>
        <end position="123"/>
    </location>
</feature>
<reference evidence="14 15" key="1">
    <citation type="journal article" date="2020" name="Nature">
        <title>Six reference-quality genomes reveal evolution of bat adaptations.</title>
        <authorList>
            <person name="Jebb D."/>
            <person name="Huang Z."/>
            <person name="Pippel M."/>
            <person name="Hughes G.M."/>
            <person name="Lavrichenko K."/>
            <person name="Devanna P."/>
            <person name="Winkler S."/>
            <person name="Jermiin L.S."/>
            <person name="Skirmuntt E.C."/>
            <person name="Katzourakis A."/>
            <person name="Burkitt-Gray L."/>
            <person name="Ray D.A."/>
            <person name="Sullivan K.A.M."/>
            <person name="Roscito J.G."/>
            <person name="Kirilenko B.M."/>
            <person name="Davalos L.M."/>
            <person name="Corthals A.P."/>
            <person name="Power M.L."/>
            <person name="Jones G."/>
            <person name="Ransome R.D."/>
            <person name="Dechmann D.K.N."/>
            <person name="Locatelli A.G."/>
            <person name="Puechmaille S.J."/>
            <person name="Fedrigo O."/>
            <person name="Jarvis E.D."/>
            <person name="Hiller M."/>
            <person name="Vernes S.C."/>
            <person name="Myers E.W."/>
            <person name="Teeling E.C."/>
        </authorList>
    </citation>
    <scope>NUCLEOTIDE SEQUENCE [LARGE SCALE GENOMIC DNA]</scope>
    <source>
        <strain evidence="14">MMyoMyo1</strain>
        <tissue evidence="14">Flight muscle</tissue>
    </source>
</reference>
<evidence type="ECO:0000256" key="9">
    <source>
        <dbReference type="ARBA" id="ARBA00040274"/>
    </source>
</evidence>
<comment type="function">
    <text evidence="8">Highly potent vasoconstrictor.</text>
</comment>
<dbReference type="PANTHER" id="PTHR14447">
    <property type="entry name" value="UROTENSIN 2"/>
    <property type="match status" value="1"/>
</dbReference>
<evidence type="ECO:0000256" key="5">
    <source>
        <dbReference type="ARBA" id="ARBA00022702"/>
    </source>
</evidence>
<evidence type="ECO:0000256" key="6">
    <source>
        <dbReference type="ARBA" id="ARBA00022729"/>
    </source>
</evidence>
<dbReference type="GO" id="GO:0008217">
    <property type="term" value="P:regulation of blood pressure"/>
    <property type="evidence" value="ECO:0007669"/>
    <property type="project" value="InterPro"/>
</dbReference>
<evidence type="ECO:0000256" key="7">
    <source>
        <dbReference type="ARBA" id="ARBA00023157"/>
    </source>
</evidence>
<feature type="signal peptide" evidence="13">
    <location>
        <begin position="1"/>
        <end position="19"/>
    </location>
</feature>
<name>A0A7J8A2Y1_MYOMY</name>
<dbReference type="PROSITE" id="PS00984">
    <property type="entry name" value="UROTENSIN_II"/>
    <property type="match status" value="1"/>
</dbReference>
<keyword evidence="15" id="KW-1185">Reference proteome</keyword>
<evidence type="ECO:0000256" key="1">
    <source>
        <dbReference type="ARBA" id="ARBA00004613"/>
    </source>
</evidence>
<dbReference type="GO" id="GO:0005179">
    <property type="term" value="F:hormone activity"/>
    <property type="evidence" value="ECO:0007669"/>
    <property type="project" value="UniProtKB-KW"/>
</dbReference>
<dbReference type="Pfam" id="PF02083">
    <property type="entry name" value="Urotensin_II"/>
    <property type="match status" value="1"/>
</dbReference>
<evidence type="ECO:0000256" key="3">
    <source>
        <dbReference type="ARBA" id="ARBA00022525"/>
    </source>
</evidence>
<keyword evidence="3" id="KW-0964">Secreted</keyword>
<sequence>MYRLACCLLFLACLQPLLSLPAPGARAGPLQLSAADGGGSARDELDRASLSLLRGLLGTPGAETADGLGKADAGTNVRNPRGNTRKAFSGQDPDILLNRLLARVREQHEKRGHPSECFWKYCV</sequence>
<dbReference type="GO" id="GO:0005615">
    <property type="term" value="C:extracellular space"/>
    <property type="evidence" value="ECO:0007669"/>
    <property type="project" value="TreeGrafter"/>
</dbReference>
<keyword evidence="4" id="KW-0165">Cleavage on pair of basic residues</keyword>
<dbReference type="AlphaFoldDB" id="A0A7J8A2Y1"/>
<evidence type="ECO:0000256" key="11">
    <source>
        <dbReference type="RuleBase" id="RU000636"/>
    </source>
</evidence>
<feature type="region of interest" description="Disordered" evidence="12">
    <location>
        <begin position="64"/>
        <end position="90"/>
    </location>
</feature>
<evidence type="ECO:0000256" key="2">
    <source>
        <dbReference type="ARBA" id="ARBA00006719"/>
    </source>
</evidence>
<evidence type="ECO:0000313" key="14">
    <source>
        <dbReference type="EMBL" id="KAF6380872.1"/>
    </source>
</evidence>
<evidence type="ECO:0000256" key="13">
    <source>
        <dbReference type="SAM" id="SignalP"/>
    </source>
</evidence>
<gene>
    <name evidence="14" type="ORF">mMyoMyo1_020303</name>
</gene>
<evidence type="ECO:0000256" key="12">
    <source>
        <dbReference type="SAM" id="MobiDB-lite"/>
    </source>
</evidence>
<keyword evidence="5 11" id="KW-0372">Hormone</keyword>
<organism evidence="14 15">
    <name type="scientific">Myotis myotis</name>
    <name type="common">Greater mouse-eared bat</name>
    <name type="synonym">Vespertilio myotis</name>
    <dbReference type="NCBI Taxonomy" id="51298"/>
    <lineage>
        <taxon>Eukaryota</taxon>
        <taxon>Metazoa</taxon>
        <taxon>Chordata</taxon>
        <taxon>Craniata</taxon>
        <taxon>Vertebrata</taxon>
        <taxon>Euteleostomi</taxon>
        <taxon>Mammalia</taxon>
        <taxon>Eutheria</taxon>
        <taxon>Laurasiatheria</taxon>
        <taxon>Chiroptera</taxon>
        <taxon>Yangochiroptera</taxon>
        <taxon>Vespertilionidae</taxon>
        <taxon>Myotis</taxon>
    </lineage>
</organism>
<dbReference type="EMBL" id="JABWUV010000002">
    <property type="protein sequence ID" value="KAF6380872.1"/>
    <property type="molecule type" value="Genomic_DNA"/>
</dbReference>
<accession>A0A7J8A2Y1</accession>
<evidence type="ECO:0000256" key="4">
    <source>
        <dbReference type="ARBA" id="ARBA00022685"/>
    </source>
</evidence>
<proteinExistence type="inferred from homology"/>
<comment type="subcellular location">
    <subcellularLocation>
        <location evidence="1 11">Secreted</location>
    </subcellularLocation>
</comment>
<keyword evidence="7" id="KW-1015">Disulfide bond</keyword>
<keyword evidence="6 13" id="KW-0732">Signal</keyword>
<protein>
    <recommendedName>
        <fullName evidence="9">Urotensin-2</fullName>
    </recommendedName>
    <alternativeName>
        <fullName evidence="10">Urotensin II</fullName>
    </alternativeName>
</protein>
<dbReference type="Proteomes" id="UP000527355">
    <property type="component" value="Unassembled WGS sequence"/>
</dbReference>
<comment type="similarity">
    <text evidence="2 11">Belongs to the urotensin-2 family.</text>
</comment>